<organism evidence="2 3">
    <name type="scientific">Eisenbergiella tayi</name>
    <dbReference type="NCBI Taxonomy" id="1432052"/>
    <lineage>
        <taxon>Bacteria</taxon>
        <taxon>Bacillati</taxon>
        <taxon>Bacillota</taxon>
        <taxon>Clostridia</taxon>
        <taxon>Lachnospirales</taxon>
        <taxon>Lachnospiraceae</taxon>
        <taxon>Eisenbergiella</taxon>
    </lineage>
</organism>
<dbReference type="RefSeq" id="WP_069151521.1">
    <property type="nucleotide sequence ID" value="NZ_MCGH01000002.1"/>
</dbReference>
<name>A0A1E3AAF2_9FIRM</name>
<gene>
    <name evidence="2" type="ORF">BEI61_01039</name>
</gene>
<keyword evidence="1" id="KW-1133">Transmembrane helix</keyword>
<keyword evidence="1" id="KW-0472">Membrane</keyword>
<feature type="transmembrane region" description="Helical" evidence="1">
    <location>
        <begin position="43"/>
        <end position="61"/>
    </location>
</feature>
<evidence type="ECO:0000313" key="2">
    <source>
        <dbReference type="EMBL" id="ODM05156.1"/>
    </source>
</evidence>
<reference evidence="2 3" key="1">
    <citation type="submission" date="2016-07" db="EMBL/GenBank/DDBJ databases">
        <title>Characterization of isolates of Eisenbergiella tayi derived from blood cultures, using whole genome sequencing.</title>
        <authorList>
            <person name="Burdz T."/>
            <person name="Wiebe D."/>
            <person name="Huynh C."/>
            <person name="Bernard K."/>
        </authorList>
    </citation>
    <scope>NUCLEOTIDE SEQUENCE [LARGE SCALE GENOMIC DNA]</scope>
    <source>
        <strain evidence="2 3">NML 110608</strain>
    </source>
</reference>
<feature type="transmembrane region" description="Helical" evidence="1">
    <location>
        <begin position="182"/>
        <end position="205"/>
    </location>
</feature>
<protein>
    <recommendedName>
        <fullName evidence="4">ABC-2 family transporter protein</fullName>
    </recommendedName>
</protein>
<comment type="caution">
    <text evidence="2">The sequence shown here is derived from an EMBL/GenBank/DDBJ whole genome shotgun (WGS) entry which is preliminary data.</text>
</comment>
<evidence type="ECO:0008006" key="4">
    <source>
        <dbReference type="Google" id="ProtNLM"/>
    </source>
</evidence>
<feature type="transmembrane region" description="Helical" evidence="1">
    <location>
        <begin position="157"/>
        <end position="176"/>
    </location>
</feature>
<feature type="transmembrane region" description="Helical" evidence="1">
    <location>
        <begin position="128"/>
        <end position="150"/>
    </location>
</feature>
<feature type="transmembrane region" description="Helical" evidence="1">
    <location>
        <begin position="20"/>
        <end position="37"/>
    </location>
</feature>
<dbReference type="EMBL" id="MCGH01000002">
    <property type="protein sequence ID" value="ODM05156.1"/>
    <property type="molecule type" value="Genomic_DNA"/>
</dbReference>
<keyword evidence="1" id="KW-0812">Transmembrane</keyword>
<proteinExistence type="predicted"/>
<dbReference type="AlphaFoldDB" id="A0A1E3AAF2"/>
<sequence>MRANFLNFTKMQVSSLSQIVWLQLLGIVLFPMFFHPINRNNDIANVVIFATGLLMLSYLLLRNFMFNDAKYKTKLLFSILPVTPGSIIGARSVIVYLFCLAASPLLLLFSNVTHLIRPGMFAVIQPHIVPYSMVLIAVIMPIEFLIFYVFEGQKADIVGAFAMFPYMGLMVLLYHYMMKGLLWIVVFLIAAVMNIVCFRFSVWLYKNKV</sequence>
<dbReference type="Pfam" id="PF13346">
    <property type="entry name" value="ABC2_membrane_5"/>
    <property type="match status" value="1"/>
</dbReference>
<feature type="transmembrane region" description="Helical" evidence="1">
    <location>
        <begin position="93"/>
        <end position="116"/>
    </location>
</feature>
<accession>A0A1E3AAF2</accession>
<dbReference type="Proteomes" id="UP000094067">
    <property type="component" value="Unassembled WGS sequence"/>
</dbReference>
<dbReference type="InterPro" id="IPR025699">
    <property type="entry name" value="ABC2_memb-like"/>
</dbReference>
<evidence type="ECO:0000256" key="1">
    <source>
        <dbReference type="SAM" id="Phobius"/>
    </source>
</evidence>
<evidence type="ECO:0000313" key="3">
    <source>
        <dbReference type="Proteomes" id="UP000094067"/>
    </source>
</evidence>